<comment type="subunit">
    <text evidence="10">Probably interacts with PlsX.</text>
</comment>
<feature type="transmembrane region" description="Helical" evidence="10">
    <location>
        <begin position="53"/>
        <end position="76"/>
    </location>
</feature>
<dbReference type="UniPathway" id="UPA00085"/>
<feature type="transmembrane region" description="Helical" evidence="10">
    <location>
        <begin position="157"/>
        <end position="178"/>
    </location>
</feature>
<accession>A0A660S8D4</accession>
<dbReference type="EC" id="2.3.1.275" evidence="10"/>
<reference evidence="11 12" key="1">
    <citation type="submission" date="2018-06" db="EMBL/GenBank/DDBJ databases">
        <title>Extensive metabolic versatility and redundancy in microbially diverse, dynamic hydrothermal sediments.</title>
        <authorList>
            <person name="Dombrowski N."/>
            <person name="Teske A."/>
            <person name="Baker B.J."/>
        </authorList>
    </citation>
    <scope>NUCLEOTIDE SEQUENCE [LARGE SCALE GENOMIC DNA]</scope>
    <source>
        <strain evidence="11">B35_G9</strain>
    </source>
</reference>
<evidence type="ECO:0000256" key="4">
    <source>
        <dbReference type="ARBA" id="ARBA00022692"/>
    </source>
</evidence>
<organism evidence="11 12">
    <name type="scientific">candidate division TA06 bacterium</name>
    <dbReference type="NCBI Taxonomy" id="2250710"/>
    <lineage>
        <taxon>Bacteria</taxon>
        <taxon>Bacteria division TA06</taxon>
    </lineage>
</organism>
<protein>
    <recommendedName>
        <fullName evidence="10">Glycerol-3-phosphate acyltransferase</fullName>
    </recommendedName>
    <alternativeName>
        <fullName evidence="10">Acyl-PO4 G3P acyltransferase</fullName>
    </alternativeName>
    <alternativeName>
        <fullName evidence="10">Acyl-phosphate--glycerol-3-phosphate acyltransferase</fullName>
    </alternativeName>
    <alternativeName>
        <fullName evidence="10">G3P acyltransferase</fullName>
        <shortName evidence="10">GPAT</shortName>
        <ecNumber evidence="10">2.3.1.275</ecNumber>
    </alternativeName>
    <alternativeName>
        <fullName evidence="10">Lysophosphatidic acid synthase</fullName>
        <shortName evidence="10">LPA synthase</shortName>
    </alternativeName>
</protein>
<keyword evidence="8 10" id="KW-0594">Phospholipid biosynthesis</keyword>
<keyword evidence="9 10" id="KW-1208">Phospholipid metabolism</keyword>
<dbReference type="PANTHER" id="PTHR30309">
    <property type="entry name" value="INNER MEMBRANE PROTEIN YGIH"/>
    <property type="match status" value="1"/>
</dbReference>
<evidence type="ECO:0000256" key="2">
    <source>
        <dbReference type="ARBA" id="ARBA00022516"/>
    </source>
</evidence>
<dbReference type="GO" id="GO:0008654">
    <property type="term" value="P:phospholipid biosynthetic process"/>
    <property type="evidence" value="ECO:0007669"/>
    <property type="project" value="UniProtKB-UniRule"/>
</dbReference>
<evidence type="ECO:0000256" key="5">
    <source>
        <dbReference type="ARBA" id="ARBA00022989"/>
    </source>
</evidence>
<name>A0A660S8D4_UNCT6</name>
<dbReference type="InterPro" id="IPR003811">
    <property type="entry name" value="G3P_acylTferase_PlsY"/>
</dbReference>
<evidence type="ECO:0000313" key="12">
    <source>
        <dbReference type="Proteomes" id="UP000282321"/>
    </source>
</evidence>
<evidence type="ECO:0000256" key="9">
    <source>
        <dbReference type="ARBA" id="ARBA00023264"/>
    </source>
</evidence>
<comment type="function">
    <text evidence="10">Catalyzes the transfer of an acyl group from acyl-phosphate (acyl-PO(4)) to glycerol-3-phosphate (G3P) to form lysophosphatidic acid (LPA). This enzyme utilizes acyl-phosphate as fatty acyl donor, but not acyl-CoA or acyl-ACP.</text>
</comment>
<feature type="transmembrane region" description="Helical" evidence="10">
    <location>
        <begin position="113"/>
        <end position="137"/>
    </location>
</feature>
<dbReference type="EMBL" id="QNBC01000044">
    <property type="protein sequence ID" value="RKX66416.1"/>
    <property type="molecule type" value="Genomic_DNA"/>
</dbReference>
<evidence type="ECO:0000256" key="7">
    <source>
        <dbReference type="ARBA" id="ARBA00023136"/>
    </source>
</evidence>
<evidence type="ECO:0000256" key="3">
    <source>
        <dbReference type="ARBA" id="ARBA00022679"/>
    </source>
</evidence>
<comment type="catalytic activity">
    <reaction evidence="10">
        <text>an acyl phosphate + sn-glycerol 3-phosphate = a 1-acyl-sn-glycero-3-phosphate + phosphate</text>
        <dbReference type="Rhea" id="RHEA:34075"/>
        <dbReference type="ChEBI" id="CHEBI:43474"/>
        <dbReference type="ChEBI" id="CHEBI:57597"/>
        <dbReference type="ChEBI" id="CHEBI:57970"/>
        <dbReference type="ChEBI" id="CHEBI:59918"/>
        <dbReference type="EC" id="2.3.1.275"/>
    </reaction>
</comment>
<dbReference type="GO" id="GO:0005886">
    <property type="term" value="C:plasma membrane"/>
    <property type="evidence" value="ECO:0007669"/>
    <property type="project" value="UniProtKB-SubCell"/>
</dbReference>
<evidence type="ECO:0000256" key="8">
    <source>
        <dbReference type="ARBA" id="ARBA00023209"/>
    </source>
</evidence>
<dbReference type="GO" id="GO:0043772">
    <property type="term" value="F:acyl-phosphate glycerol-3-phosphate acyltransferase activity"/>
    <property type="evidence" value="ECO:0007669"/>
    <property type="project" value="UniProtKB-UniRule"/>
</dbReference>
<evidence type="ECO:0000313" key="11">
    <source>
        <dbReference type="EMBL" id="RKX66416.1"/>
    </source>
</evidence>
<evidence type="ECO:0000256" key="10">
    <source>
        <dbReference type="HAMAP-Rule" id="MF_01043"/>
    </source>
</evidence>
<dbReference type="Proteomes" id="UP000282321">
    <property type="component" value="Unassembled WGS sequence"/>
</dbReference>
<comment type="similarity">
    <text evidence="10">Belongs to the PlsY family.</text>
</comment>
<dbReference type="HAMAP" id="MF_01043">
    <property type="entry name" value="PlsY"/>
    <property type="match status" value="1"/>
</dbReference>
<evidence type="ECO:0000256" key="6">
    <source>
        <dbReference type="ARBA" id="ARBA00023098"/>
    </source>
</evidence>
<keyword evidence="7 10" id="KW-0472">Membrane</keyword>
<keyword evidence="5 10" id="KW-1133">Transmembrane helix</keyword>
<proteinExistence type="inferred from homology"/>
<keyword evidence="1 10" id="KW-1003">Cell membrane</keyword>
<feature type="transmembrane region" description="Helical" evidence="10">
    <location>
        <begin position="82"/>
        <end position="101"/>
    </location>
</feature>
<dbReference type="SMART" id="SM01207">
    <property type="entry name" value="G3P_acyltransf"/>
    <property type="match status" value="1"/>
</dbReference>
<evidence type="ECO:0000256" key="1">
    <source>
        <dbReference type="ARBA" id="ARBA00022475"/>
    </source>
</evidence>
<keyword evidence="6 10" id="KW-0443">Lipid metabolism</keyword>
<keyword evidence="3 10" id="KW-0808">Transferase</keyword>
<keyword evidence="2 10" id="KW-0444">Lipid biosynthesis</keyword>
<keyword evidence="4 10" id="KW-0812">Transmembrane</keyword>
<comment type="caution">
    <text evidence="11">The sequence shown here is derived from an EMBL/GenBank/DDBJ whole genome shotgun (WGS) entry which is preliminary data.</text>
</comment>
<sequence>MVILFYLLLLVFAYVVGSIPFAVIITKLKGTDIRNIGSKNPGAANVTGHVGKIYGVLVFFLDASKAAIPVFITYKYYNFPDWFIVLFSIMFIIGHDWSLFLEFNGGKGVSTSLGIAIVLFPIGYLIVFPFIVLISIIRKETNFASFLWFLLSPFVTYFYYGNCMFIVLSSLIFVVYIIRRVTYVEKYTLKNVISRIIFDHD</sequence>
<comment type="subcellular location">
    <subcellularLocation>
        <location evidence="10">Cell membrane</location>
        <topology evidence="10">Multi-pass membrane protein</topology>
    </subcellularLocation>
</comment>
<comment type="pathway">
    <text evidence="10">Lipid metabolism; phospholipid metabolism.</text>
</comment>
<dbReference type="Pfam" id="PF02660">
    <property type="entry name" value="G3P_acyltransf"/>
    <property type="match status" value="1"/>
</dbReference>
<dbReference type="PANTHER" id="PTHR30309:SF0">
    <property type="entry name" value="GLYCEROL-3-PHOSPHATE ACYLTRANSFERASE-RELATED"/>
    <property type="match status" value="1"/>
</dbReference>
<dbReference type="AlphaFoldDB" id="A0A660S8D4"/>
<gene>
    <name evidence="10" type="primary">plsY</name>
    <name evidence="11" type="ORF">DRP44_04165</name>
</gene>
<feature type="transmembrane region" description="Helical" evidence="10">
    <location>
        <begin position="6"/>
        <end position="25"/>
    </location>
</feature>